<dbReference type="Pfam" id="PF00561">
    <property type="entry name" value="Abhydrolase_1"/>
    <property type="match status" value="1"/>
</dbReference>
<feature type="domain" description="AB hydrolase-1" evidence="1">
    <location>
        <begin position="30"/>
        <end position="256"/>
    </location>
</feature>
<gene>
    <name evidence="2" type="ORF">DFQ15_11815</name>
</gene>
<evidence type="ECO:0000313" key="3">
    <source>
        <dbReference type="Proteomes" id="UP000247540"/>
    </source>
</evidence>
<proteinExistence type="predicted"/>
<dbReference type="NCBIfam" id="TIGR02427">
    <property type="entry name" value="protocat_pcaD"/>
    <property type="match status" value="1"/>
</dbReference>
<dbReference type="PANTHER" id="PTHR43433:SF5">
    <property type="entry name" value="AB HYDROLASE-1 DOMAIN-CONTAINING PROTEIN"/>
    <property type="match status" value="1"/>
</dbReference>
<keyword evidence="3" id="KW-1185">Reference proteome</keyword>
<dbReference type="InterPro" id="IPR050471">
    <property type="entry name" value="AB_hydrolase"/>
</dbReference>
<dbReference type="PANTHER" id="PTHR43433">
    <property type="entry name" value="HYDROLASE, ALPHA/BETA FOLD FAMILY PROTEIN"/>
    <property type="match status" value="1"/>
</dbReference>
<name>A0A318SRG2_9BURK</name>
<dbReference type="EMBL" id="QJTC01000018">
    <property type="protein sequence ID" value="PYE75889.1"/>
    <property type="molecule type" value="Genomic_DNA"/>
</dbReference>
<sequence length="274" mass="28509">MSMVAGSGAFTVDTAAGRFRIRLDGPADAPVLVFSNSLGTVLEMWDAQAERFARDWRVLRYDTRGHGGSEVTPGPYGFDRLGGDVVALLDALGIARASFCGISMGGFTGLGLGLHAGDRLNHLVVANSAARIGTAEGWLSRAALVREQGTAAMAELAASSPGRWFTDAFAAAQPAVVRRAQAWIAGIAPEGYAACCEALAHADLRPRIAGIRVPTLLVAGAADPVTTVADAQAMRAAIPGAQLVEVPASHLSNLEATAAFDDALHRFLHTQAPR</sequence>
<dbReference type="InterPro" id="IPR026968">
    <property type="entry name" value="PcaD/CatD"/>
</dbReference>
<dbReference type="InterPro" id="IPR000073">
    <property type="entry name" value="AB_hydrolase_1"/>
</dbReference>
<dbReference type="GO" id="GO:0042952">
    <property type="term" value="P:beta-ketoadipate pathway"/>
    <property type="evidence" value="ECO:0007669"/>
    <property type="project" value="InterPro"/>
</dbReference>
<dbReference type="Proteomes" id="UP000247540">
    <property type="component" value="Unassembled WGS sequence"/>
</dbReference>
<dbReference type="SUPFAM" id="SSF53474">
    <property type="entry name" value="alpha/beta-Hydrolases"/>
    <property type="match status" value="1"/>
</dbReference>
<dbReference type="AlphaFoldDB" id="A0A318SRG2"/>
<reference evidence="2 3" key="1">
    <citation type="submission" date="2018-06" db="EMBL/GenBank/DDBJ databases">
        <title>Genomic Encyclopedia of Type Strains, Phase III (KMG-III): the genomes of soil and plant-associated and newly described type strains.</title>
        <authorList>
            <person name="Whitman W."/>
        </authorList>
    </citation>
    <scope>NUCLEOTIDE SEQUENCE [LARGE SCALE GENOMIC DNA]</scope>
    <source>
        <strain evidence="2 3">CECT 7646</strain>
    </source>
</reference>
<organism evidence="2 3">
    <name type="scientific">Xylophilus ampelinus</name>
    <dbReference type="NCBI Taxonomy" id="54067"/>
    <lineage>
        <taxon>Bacteria</taxon>
        <taxon>Pseudomonadati</taxon>
        <taxon>Pseudomonadota</taxon>
        <taxon>Betaproteobacteria</taxon>
        <taxon>Burkholderiales</taxon>
        <taxon>Xylophilus</taxon>
    </lineage>
</organism>
<protein>
    <submittedName>
        <fullName evidence="2">3-oxoadipate enol-lactonase</fullName>
    </submittedName>
</protein>
<dbReference type="Gene3D" id="3.40.50.1820">
    <property type="entry name" value="alpha/beta hydrolase"/>
    <property type="match status" value="1"/>
</dbReference>
<dbReference type="RefSeq" id="WP_233504451.1">
    <property type="nucleotide sequence ID" value="NZ_JAMOFZ010000018.1"/>
</dbReference>
<accession>A0A318SRG2</accession>
<evidence type="ECO:0000259" key="1">
    <source>
        <dbReference type="Pfam" id="PF00561"/>
    </source>
</evidence>
<dbReference type="GO" id="GO:0047570">
    <property type="term" value="F:3-oxoadipate enol-lactonase activity"/>
    <property type="evidence" value="ECO:0007669"/>
    <property type="project" value="InterPro"/>
</dbReference>
<comment type="caution">
    <text evidence="2">The sequence shown here is derived from an EMBL/GenBank/DDBJ whole genome shotgun (WGS) entry which is preliminary data.</text>
</comment>
<dbReference type="InterPro" id="IPR029058">
    <property type="entry name" value="AB_hydrolase_fold"/>
</dbReference>
<dbReference type="PRINTS" id="PR00111">
    <property type="entry name" value="ABHYDROLASE"/>
</dbReference>
<evidence type="ECO:0000313" key="2">
    <source>
        <dbReference type="EMBL" id="PYE75889.1"/>
    </source>
</evidence>